<dbReference type="Pfam" id="PF02597">
    <property type="entry name" value="ThiS"/>
    <property type="match status" value="1"/>
</dbReference>
<dbReference type="InterPro" id="IPR003749">
    <property type="entry name" value="ThiS/MoaD-like"/>
</dbReference>
<dbReference type="PANTHER" id="PTHR33359">
    <property type="entry name" value="MOLYBDOPTERIN SYNTHASE SULFUR CARRIER SUBUNIT"/>
    <property type="match status" value="1"/>
</dbReference>
<accession>A0A137PBC2</accession>
<dbReference type="PANTHER" id="PTHR33359:SF1">
    <property type="entry name" value="MOLYBDOPTERIN SYNTHASE SULFUR CARRIER SUBUNIT"/>
    <property type="match status" value="1"/>
</dbReference>
<evidence type="ECO:0000313" key="3">
    <source>
        <dbReference type="Proteomes" id="UP000070444"/>
    </source>
</evidence>
<dbReference type="AlphaFoldDB" id="A0A137PBC2"/>
<name>A0A137PBC2_CONC2</name>
<dbReference type="InterPro" id="IPR016155">
    <property type="entry name" value="Mopterin_synth/thiamin_S_b"/>
</dbReference>
<proteinExistence type="predicted"/>
<dbReference type="Proteomes" id="UP000070444">
    <property type="component" value="Unassembled WGS sequence"/>
</dbReference>
<dbReference type="UniPathway" id="UPA00344"/>
<dbReference type="EMBL" id="KQ964456">
    <property type="protein sequence ID" value="KXN72305.1"/>
    <property type="molecule type" value="Genomic_DNA"/>
</dbReference>
<keyword evidence="1" id="KW-0547">Nucleotide-binding</keyword>
<dbReference type="GO" id="GO:1990133">
    <property type="term" value="C:molybdopterin adenylyltransferase complex"/>
    <property type="evidence" value="ECO:0007669"/>
    <property type="project" value="TreeGrafter"/>
</dbReference>
<dbReference type="Gene3D" id="3.10.20.30">
    <property type="match status" value="1"/>
</dbReference>
<dbReference type="OrthoDB" id="5595860at2759"/>
<evidence type="ECO:0000313" key="2">
    <source>
        <dbReference type="EMBL" id="KXN72305.1"/>
    </source>
</evidence>
<evidence type="ECO:0008006" key="4">
    <source>
        <dbReference type="Google" id="ProtNLM"/>
    </source>
</evidence>
<organism evidence="2 3">
    <name type="scientific">Conidiobolus coronatus (strain ATCC 28846 / CBS 209.66 / NRRL 28638)</name>
    <name type="common">Delacroixia coronata</name>
    <dbReference type="NCBI Taxonomy" id="796925"/>
    <lineage>
        <taxon>Eukaryota</taxon>
        <taxon>Fungi</taxon>
        <taxon>Fungi incertae sedis</taxon>
        <taxon>Zoopagomycota</taxon>
        <taxon>Entomophthoromycotina</taxon>
        <taxon>Entomophthoromycetes</taxon>
        <taxon>Entomophthorales</taxon>
        <taxon>Ancylistaceae</taxon>
        <taxon>Conidiobolus</taxon>
    </lineage>
</organism>
<evidence type="ECO:0000256" key="1">
    <source>
        <dbReference type="ARBA" id="ARBA00022741"/>
    </source>
</evidence>
<dbReference type="InterPro" id="IPR044672">
    <property type="entry name" value="MOCS2A"/>
</dbReference>
<keyword evidence="3" id="KW-1185">Reference proteome</keyword>
<protein>
    <recommendedName>
        <fullName evidence="4">Molybdopterin synthase sulfur carrier subunit</fullName>
    </recommendedName>
</protein>
<dbReference type="STRING" id="796925.A0A137PBC2"/>
<reference evidence="2 3" key="1">
    <citation type="journal article" date="2015" name="Genome Biol. Evol.">
        <title>Phylogenomic analyses indicate that early fungi evolved digesting cell walls of algal ancestors of land plants.</title>
        <authorList>
            <person name="Chang Y."/>
            <person name="Wang S."/>
            <person name="Sekimoto S."/>
            <person name="Aerts A.L."/>
            <person name="Choi C."/>
            <person name="Clum A."/>
            <person name="LaButti K.M."/>
            <person name="Lindquist E.A."/>
            <person name="Yee Ngan C."/>
            <person name="Ohm R.A."/>
            <person name="Salamov A.A."/>
            <person name="Grigoriev I.V."/>
            <person name="Spatafora J.W."/>
            <person name="Berbee M.L."/>
        </authorList>
    </citation>
    <scope>NUCLEOTIDE SEQUENCE [LARGE SCALE GENOMIC DNA]</scope>
    <source>
        <strain evidence="2 3">NRRL 28638</strain>
    </source>
</reference>
<dbReference type="SUPFAM" id="SSF54285">
    <property type="entry name" value="MoaD/ThiS"/>
    <property type="match status" value="1"/>
</dbReference>
<dbReference type="CDD" id="cd00754">
    <property type="entry name" value="Ubl_MoaD"/>
    <property type="match status" value="1"/>
</dbReference>
<sequence>MAINTNQTSDSDTSKQFVKVLYFAGARDATTHGESFDFIEVDETPFKLNHLLQKVFELHNKLSIIMETATIAVNKNYIISDSFDHIVLQPNDEIALIPPVSGG</sequence>
<dbReference type="GO" id="GO:0000166">
    <property type="term" value="F:nucleotide binding"/>
    <property type="evidence" value="ECO:0007669"/>
    <property type="project" value="UniProtKB-KW"/>
</dbReference>
<gene>
    <name evidence="2" type="ORF">CONCODRAFT_77888</name>
</gene>
<dbReference type="InterPro" id="IPR012675">
    <property type="entry name" value="Beta-grasp_dom_sf"/>
</dbReference>
<dbReference type="GO" id="GO:0006777">
    <property type="term" value="P:Mo-molybdopterin cofactor biosynthetic process"/>
    <property type="evidence" value="ECO:0007669"/>
    <property type="project" value="InterPro"/>
</dbReference>